<comment type="subcellular location">
    <subcellularLocation>
        <location evidence="1">Membrane</location>
        <topology evidence="1">Multi-pass membrane protein</topology>
    </subcellularLocation>
</comment>
<dbReference type="GO" id="GO:0016020">
    <property type="term" value="C:membrane"/>
    <property type="evidence" value="ECO:0007669"/>
    <property type="project" value="UniProtKB-SubCell"/>
</dbReference>
<feature type="transmembrane region" description="Helical" evidence="7">
    <location>
        <begin position="291"/>
        <end position="311"/>
    </location>
</feature>
<name>A0A318GYW7_9BURK</name>
<dbReference type="PANTHER" id="PTHR36838">
    <property type="entry name" value="AUXIN EFFLUX CARRIER FAMILY PROTEIN"/>
    <property type="match status" value="1"/>
</dbReference>
<evidence type="ECO:0000256" key="5">
    <source>
        <dbReference type="ARBA" id="ARBA00022989"/>
    </source>
</evidence>
<keyword evidence="3" id="KW-1003">Cell membrane</keyword>
<dbReference type="Proteomes" id="UP000247811">
    <property type="component" value="Unassembled WGS sequence"/>
</dbReference>
<gene>
    <name evidence="8" type="ORF">C7444_12513</name>
</gene>
<evidence type="ECO:0000256" key="2">
    <source>
        <dbReference type="ARBA" id="ARBA00022448"/>
    </source>
</evidence>
<organism evidence="8 9">
    <name type="scientific">Sphaerotilus hippei</name>
    <dbReference type="NCBI Taxonomy" id="744406"/>
    <lineage>
        <taxon>Bacteria</taxon>
        <taxon>Pseudomonadati</taxon>
        <taxon>Pseudomonadota</taxon>
        <taxon>Betaproteobacteria</taxon>
        <taxon>Burkholderiales</taxon>
        <taxon>Sphaerotilaceae</taxon>
        <taxon>Sphaerotilus</taxon>
    </lineage>
</organism>
<dbReference type="RefSeq" id="WP_110402359.1">
    <property type="nucleotide sequence ID" value="NZ_QJJS01000025.1"/>
</dbReference>
<dbReference type="AlphaFoldDB" id="A0A318GYW7"/>
<sequence>MFTILTLTIPVYLLIGAGFLSVRGGLFVASDMRVLGKFVVNFCLPGLLFNALASRRLDEVFNARYLGAYALGSLLVLGLGLWIAHRVRRLPMDVATLHGLGMSASNSGFFGYAIAAPLVGAPAAVGLALTMMVENLLMLPLVLALADAGASGRRGSQSFVPAFRIALRNLGRNPMILAILAGLLFALLEIELPAPVARTVQLVATAASPVALFVIGGTLAGFGVRGMLRDVSVVSTGKLLLHPLAVGTLLWAFGPIDPALRETGILLASVPMLSIYPVIAQRYEQEGFCAAALLVTTVASFFTINAVLWLLRHVPQLTG</sequence>
<keyword evidence="5 7" id="KW-1133">Transmembrane helix</keyword>
<dbReference type="GO" id="GO:0055085">
    <property type="term" value="P:transmembrane transport"/>
    <property type="evidence" value="ECO:0007669"/>
    <property type="project" value="InterPro"/>
</dbReference>
<evidence type="ECO:0000256" key="6">
    <source>
        <dbReference type="ARBA" id="ARBA00023136"/>
    </source>
</evidence>
<evidence type="ECO:0000256" key="3">
    <source>
        <dbReference type="ARBA" id="ARBA00022475"/>
    </source>
</evidence>
<proteinExistence type="predicted"/>
<feature type="transmembrane region" description="Helical" evidence="7">
    <location>
        <begin position="202"/>
        <end position="224"/>
    </location>
</feature>
<evidence type="ECO:0000313" key="8">
    <source>
        <dbReference type="EMBL" id="PXW92339.1"/>
    </source>
</evidence>
<keyword evidence="9" id="KW-1185">Reference proteome</keyword>
<feature type="transmembrane region" description="Helical" evidence="7">
    <location>
        <begin position="259"/>
        <end position="279"/>
    </location>
</feature>
<feature type="transmembrane region" description="Helical" evidence="7">
    <location>
        <begin position="34"/>
        <end position="53"/>
    </location>
</feature>
<dbReference type="InterPro" id="IPR004776">
    <property type="entry name" value="Mem_transp_PIN-like"/>
</dbReference>
<evidence type="ECO:0000256" key="7">
    <source>
        <dbReference type="SAM" id="Phobius"/>
    </source>
</evidence>
<keyword evidence="6 7" id="KW-0472">Membrane</keyword>
<evidence type="ECO:0000256" key="1">
    <source>
        <dbReference type="ARBA" id="ARBA00004141"/>
    </source>
</evidence>
<comment type="caution">
    <text evidence="8">The sequence shown here is derived from an EMBL/GenBank/DDBJ whole genome shotgun (WGS) entry which is preliminary data.</text>
</comment>
<evidence type="ECO:0000313" key="9">
    <source>
        <dbReference type="Proteomes" id="UP000247811"/>
    </source>
</evidence>
<keyword evidence="2" id="KW-0813">Transport</keyword>
<evidence type="ECO:0000256" key="4">
    <source>
        <dbReference type="ARBA" id="ARBA00022692"/>
    </source>
</evidence>
<dbReference type="PANTHER" id="PTHR36838:SF1">
    <property type="entry name" value="SLR1864 PROTEIN"/>
    <property type="match status" value="1"/>
</dbReference>
<accession>A0A318GYW7</accession>
<dbReference type="Pfam" id="PF03547">
    <property type="entry name" value="Mem_trans"/>
    <property type="match status" value="1"/>
</dbReference>
<feature type="transmembrane region" description="Helical" evidence="7">
    <location>
        <begin position="65"/>
        <end position="84"/>
    </location>
</feature>
<reference evidence="8 9" key="1">
    <citation type="submission" date="2018-05" db="EMBL/GenBank/DDBJ databases">
        <title>Genomic Encyclopedia of Type Strains, Phase IV (KMG-IV): sequencing the most valuable type-strain genomes for metagenomic binning, comparative biology and taxonomic classification.</title>
        <authorList>
            <person name="Goeker M."/>
        </authorList>
    </citation>
    <scope>NUCLEOTIDE SEQUENCE [LARGE SCALE GENOMIC DNA]</scope>
    <source>
        <strain evidence="8 9">DSM 566</strain>
    </source>
</reference>
<evidence type="ECO:0008006" key="10">
    <source>
        <dbReference type="Google" id="ProtNLM"/>
    </source>
</evidence>
<dbReference type="EMBL" id="QJJS01000025">
    <property type="protein sequence ID" value="PXW92339.1"/>
    <property type="molecule type" value="Genomic_DNA"/>
</dbReference>
<dbReference type="OrthoDB" id="3435874at2"/>
<feature type="transmembrane region" description="Helical" evidence="7">
    <location>
        <begin position="231"/>
        <end position="253"/>
    </location>
</feature>
<keyword evidence="4 7" id="KW-0812">Transmembrane</keyword>
<protein>
    <recommendedName>
        <fullName evidence="10">Permease</fullName>
    </recommendedName>
</protein>
<feature type="transmembrane region" description="Helical" evidence="7">
    <location>
        <begin position="174"/>
        <end position="190"/>
    </location>
</feature>